<keyword evidence="2" id="KW-1185">Reference proteome</keyword>
<gene>
    <name evidence="1" type="ORF">L6452_03494</name>
</gene>
<reference evidence="1 2" key="2">
    <citation type="journal article" date="2022" name="Mol. Ecol. Resour.">
        <title>The genomes of chicory, endive, great burdock and yacon provide insights into Asteraceae paleo-polyploidization history and plant inulin production.</title>
        <authorList>
            <person name="Fan W."/>
            <person name="Wang S."/>
            <person name="Wang H."/>
            <person name="Wang A."/>
            <person name="Jiang F."/>
            <person name="Liu H."/>
            <person name="Zhao H."/>
            <person name="Xu D."/>
            <person name="Zhang Y."/>
        </authorList>
    </citation>
    <scope>NUCLEOTIDE SEQUENCE [LARGE SCALE GENOMIC DNA]</scope>
    <source>
        <strain evidence="2">cv. Niubang</strain>
    </source>
</reference>
<sequence>MVASFQKCGDVLPIAFLPFTFSFKIFNRSLRKFAFSQPYIYQSSIQLSISSLHSKPTFCKSLFLSKSFSDIDFYSFKCYCCSEFGSVYSKLFFFTVCVTLKHEFGFLTVLYTIEINVQRRSIDRCNLDEIFLL</sequence>
<protein>
    <submittedName>
        <fullName evidence="1">Uncharacterized protein</fullName>
    </submittedName>
</protein>
<dbReference type="Proteomes" id="UP001055879">
    <property type="component" value="Linkage Group LG01"/>
</dbReference>
<proteinExistence type="predicted"/>
<evidence type="ECO:0000313" key="2">
    <source>
        <dbReference type="Proteomes" id="UP001055879"/>
    </source>
</evidence>
<accession>A0ACB9FMI9</accession>
<comment type="caution">
    <text evidence="1">The sequence shown here is derived from an EMBL/GenBank/DDBJ whole genome shotgun (WGS) entry which is preliminary data.</text>
</comment>
<name>A0ACB9FMI9_ARCLA</name>
<reference evidence="2" key="1">
    <citation type="journal article" date="2022" name="Mol. Ecol. Resour.">
        <title>The genomes of chicory, endive, great burdock and yacon provide insights into Asteraceae palaeo-polyploidization history and plant inulin production.</title>
        <authorList>
            <person name="Fan W."/>
            <person name="Wang S."/>
            <person name="Wang H."/>
            <person name="Wang A."/>
            <person name="Jiang F."/>
            <person name="Liu H."/>
            <person name="Zhao H."/>
            <person name="Xu D."/>
            <person name="Zhang Y."/>
        </authorList>
    </citation>
    <scope>NUCLEOTIDE SEQUENCE [LARGE SCALE GENOMIC DNA]</scope>
    <source>
        <strain evidence="2">cv. Niubang</strain>
    </source>
</reference>
<evidence type="ECO:0000313" key="1">
    <source>
        <dbReference type="EMBL" id="KAI3772312.1"/>
    </source>
</evidence>
<dbReference type="EMBL" id="CM042047">
    <property type="protein sequence ID" value="KAI3772312.1"/>
    <property type="molecule type" value="Genomic_DNA"/>
</dbReference>
<organism evidence="1 2">
    <name type="scientific">Arctium lappa</name>
    <name type="common">Greater burdock</name>
    <name type="synonym">Lappa major</name>
    <dbReference type="NCBI Taxonomy" id="4217"/>
    <lineage>
        <taxon>Eukaryota</taxon>
        <taxon>Viridiplantae</taxon>
        <taxon>Streptophyta</taxon>
        <taxon>Embryophyta</taxon>
        <taxon>Tracheophyta</taxon>
        <taxon>Spermatophyta</taxon>
        <taxon>Magnoliopsida</taxon>
        <taxon>eudicotyledons</taxon>
        <taxon>Gunneridae</taxon>
        <taxon>Pentapetalae</taxon>
        <taxon>asterids</taxon>
        <taxon>campanulids</taxon>
        <taxon>Asterales</taxon>
        <taxon>Asteraceae</taxon>
        <taxon>Carduoideae</taxon>
        <taxon>Cardueae</taxon>
        <taxon>Arctiinae</taxon>
        <taxon>Arctium</taxon>
    </lineage>
</organism>